<dbReference type="GO" id="GO:0016887">
    <property type="term" value="F:ATP hydrolysis activity"/>
    <property type="evidence" value="ECO:0007669"/>
    <property type="project" value="InterPro"/>
</dbReference>
<proteinExistence type="predicted"/>
<dbReference type="NCBIfam" id="TIGR01494">
    <property type="entry name" value="ATPase_P-type"/>
    <property type="match status" value="2"/>
</dbReference>
<reference evidence="6" key="1">
    <citation type="submission" date="2020-04" db="EMBL/GenBank/DDBJ databases">
        <authorList>
            <person name="Zhang T."/>
        </authorList>
    </citation>
    <scope>NUCLEOTIDE SEQUENCE</scope>
    <source>
        <strain evidence="6">HKST-UBA10</strain>
    </source>
</reference>
<dbReference type="SUPFAM" id="SSF81665">
    <property type="entry name" value="Calcium ATPase, transmembrane domain M"/>
    <property type="match status" value="1"/>
</dbReference>
<feature type="transmembrane region" description="Helical" evidence="5">
    <location>
        <begin position="429"/>
        <end position="447"/>
    </location>
</feature>
<protein>
    <submittedName>
        <fullName evidence="6">HAD-IC family P-type ATPase</fullName>
    </submittedName>
</protein>
<accession>A0A955L472</accession>
<feature type="transmembrane region" description="Helical" evidence="5">
    <location>
        <begin position="404"/>
        <end position="423"/>
    </location>
</feature>
<reference evidence="6" key="2">
    <citation type="journal article" date="2021" name="Microbiome">
        <title>Successional dynamics and alternative stable states in a saline activated sludge microbial community over 9 years.</title>
        <authorList>
            <person name="Wang Y."/>
            <person name="Ye J."/>
            <person name="Ju F."/>
            <person name="Liu L."/>
            <person name="Boyd J.A."/>
            <person name="Deng Y."/>
            <person name="Parks D.H."/>
            <person name="Jiang X."/>
            <person name="Yin X."/>
            <person name="Woodcroft B.J."/>
            <person name="Tyson G.W."/>
            <person name="Hugenholtz P."/>
            <person name="Polz M.F."/>
            <person name="Zhang T."/>
        </authorList>
    </citation>
    <scope>NUCLEOTIDE SEQUENCE</scope>
    <source>
        <strain evidence="6">HKST-UBA10</strain>
    </source>
</reference>
<gene>
    <name evidence="6" type="ORF">KC660_04065</name>
</gene>
<dbReference type="AlphaFoldDB" id="A0A955L472"/>
<dbReference type="Proteomes" id="UP000782843">
    <property type="component" value="Unassembled WGS sequence"/>
</dbReference>
<keyword evidence="3 5" id="KW-1133">Transmembrane helix</keyword>
<evidence type="ECO:0000256" key="1">
    <source>
        <dbReference type="ARBA" id="ARBA00004141"/>
    </source>
</evidence>
<dbReference type="GO" id="GO:0005524">
    <property type="term" value="F:ATP binding"/>
    <property type="evidence" value="ECO:0007669"/>
    <property type="project" value="InterPro"/>
</dbReference>
<dbReference type="InterPro" id="IPR023214">
    <property type="entry name" value="HAD_sf"/>
</dbReference>
<evidence type="ECO:0000313" key="7">
    <source>
        <dbReference type="Proteomes" id="UP000782843"/>
    </source>
</evidence>
<dbReference type="PANTHER" id="PTHR42861">
    <property type="entry name" value="CALCIUM-TRANSPORTING ATPASE"/>
    <property type="match status" value="1"/>
</dbReference>
<evidence type="ECO:0000256" key="2">
    <source>
        <dbReference type="ARBA" id="ARBA00022692"/>
    </source>
</evidence>
<dbReference type="Gene3D" id="3.40.50.1000">
    <property type="entry name" value="HAD superfamily/HAD-like"/>
    <property type="match status" value="1"/>
</dbReference>
<keyword evidence="2 5" id="KW-0812">Transmembrane</keyword>
<dbReference type="InterPro" id="IPR001757">
    <property type="entry name" value="P_typ_ATPase"/>
</dbReference>
<dbReference type="PRINTS" id="PR00119">
    <property type="entry name" value="CATATPASE"/>
</dbReference>
<dbReference type="InterPro" id="IPR023298">
    <property type="entry name" value="ATPase_P-typ_TM_dom_sf"/>
</dbReference>
<evidence type="ECO:0000313" key="6">
    <source>
        <dbReference type="EMBL" id="MCA9382554.1"/>
    </source>
</evidence>
<dbReference type="PRINTS" id="PR00120">
    <property type="entry name" value="HATPASE"/>
</dbReference>
<dbReference type="EMBL" id="JAGQLG010000165">
    <property type="protein sequence ID" value="MCA9382554.1"/>
    <property type="molecule type" value="Genomic_DNA"/>
</dbReference>
<dbReference type="SUPFAM" id="SSF56784">
    <property type="entry name" value="HAD-like"/>
    <property type="match status" value="1"/>
</dbReference>
<comment type="subcellular location">
    <subcellularLocation>
        <location evidence="1">Membrane</location>
        <topology evidence="1">Multi-pass membrane protein</topology>
    </subcellularLocation>
</comment>
<dbReference type="InterPro" id="IPR036412">
    <property type="entry name" value="HAD-like_sf"/>
</dbReference>
<dbReference type="Gene3D" id="1.20.1110.10">
    <property type="entry name" value="Calcium-transporting ATPase, transmembrane domain"/>
    <property type="match status" value="1"/>
</dbReference>
<dbReference type="InterPro" id="IPR023299">
    <property type="entry name" value="ATPase_P-typ_cyto_dom_N"/>
</dbReference>
<organism evidence="6 7">
    <name type="scientific">Candidatus Dojkabacteria bacterium</name>
    <dbReference type="NCBI Taxonomy" id="2099670"/>
    <lineage>
        <taxon>Bacteria</taxon>
        <taxon>Candidatus Dojkabacteria</taxon>
    </lineage>
</organism>
<sequence>MNFAHFAAEQNRNDSIDKAILDEFDKEKIEIESEVLKYIPPDSKRKRSTVTVSIDGKKVIVTTGAPQVIRKLLSKTNALKKYDEQIETNASEGFRSLAIAVSDNKEKDMKLVGVIALSDTVRSDAKSMIEFLKVNGIRTIMLTGDHASIAKHVLTEAGFGSKKVLVRADLQKIDFNKLTNDEIADIGAFAEILPEDKLNIVKGFKTNFIVAVNGDGVNDLPAVKEANVGIAVKNAVDALRSAADFVLLSHGLSVIKDSIIESRKIFARVYTYSVYRISESFRLILTTTILAILYKTTPITPIQIIMIALLNDIPIISLAFDRVKKATNPQSINVRERFAKSIGFGLVGTLNSLILFFIMNNVMHLSWDIIQTVYFLKLTVSGHMLIYVAHTSEKWYKFLPSKQVIIATTLTQIIATLIAIFGIGMPAKLTIPMVIFIWIWSFGWMQISEGVKMVVKRLGK</sequence>
<dbReference type="SUPFAM" id="SSF81660">
    <property type="entry name" value="Metal cation-transporting ATPase, ATP-binding domain N"/>
    <property type="match status" value="1"/>
</dbReference>
<keyword evidence="4 5" id="KW-0472">Membrane</keyword>
<feature type="transmembrane region" description="Helical" evidence="5">
    <location>
        <begin position="341"/>
        <end position="363"/>
    </location>
</feature>
<comment type="caution">
    <text evidence="6">The sequence shown here is derived from an EMBL/GenBank/DDBJ whole genome shotgun (WGS) entry which is preliminary data.</text>
</comment>
<name>A0A955L472_9BACT</name>
<evidence type="ECO:0000256" key="5">
    <source>
        <dbReference type="SAM" id="Phobius"/>
    </source>
</evidence>
<evidence type="ECO:0000256" key="4">
    <source>
        <dbReference type="ARBA" id="ARBA00023136"/>
    </source>
</evidence>
<feature type="transmembrane region" description="Helical" evidence="5">
    <location>
        <begin position="273"/>
        <end position="294"/>
    </location>
</feature>
<dbReference type="Gene3D" id="3.40.1110.10">
    <property type="entry name" value="Calcium-transporting ATPase, cytoplasmic domain N"/>
    <property type="match status" value="1"/>
</dbReference>
<feature type="transmembrane region" description="Helical" evidence="5">
    <location>
        <begin position="369"/>
        <end position="392"/>
    </location>
</feature>
<evidence type="ECO:0000256" key="3">
    <source>
        <dbReference type="ARBA" id="ARBA00022989"/>
    </source>
</evidence>
<feature type="transmembrane region" description="Helical" evidence="5">
    <location>
        <begin position="300"/>
        <end position="320"/>
    </location>
</feature>
<dbReference type="Pfam" id="PF00702">
    <property type="entry name" value="Hydrolase"/>
    <property type="match status" value="1"/>
</dbReference>
<dbReference type="GO" id="GO:0016020">
    <property type="term" value="C:membrane"/>
    <property type="evidence" value="ECO:0007669"/>
    <property type="project" value="UniProtKB-SubCell"/>
</dbReference>